<evidence type="ECO:0000313" key="1">
    <source>
        <dbReference type="EMBL" id="CAE0401968.1"/>
    </source>
</evidence>
<dbReference type="AlphaFoldDB" id="A0A7S3P2J1"/>
<dbReference type="EMBL" id="HBIM01000302">
    <property type="protein sequence ID" value="CAE0401968.1"/>
    <property type="molecule type" value="Transcribed_RNA"/>
</dbReference>
<proteinExistence type="predicted"/>
<gene>
    <name evidence="1" type="ORF">ACOF00016_LOCUS268</name>
</gene>
<organism evidence="1">
    <name type="scientific">Amphora coffeiformis</name>
    <dbReference type="NCBI Taxonomy" id="265554"/>
    <lineage>
        <taxon>Eukaryota</taxon>
        <taxon>Sar</taxon>
        <taxon>Stramenopiles</taxon>
        <taxon>Ochrophyta</taxon>
        <taxon>Bacillariophyta</taxon>
        <taxon>Bacillariophyceae</taxon>
        <taxon>Bacillariophycidae</taxon>
        <taxon>Thalassiophysales</taxon>
        <taxon>Catenulaceae</taxon>
        <taxon>Amphora</taxon>
    </lineage>
</organism>
<name>A0A7S3P2J1_9STRA</name>
<accession>A0A7S3P2J1</accession>
<sequence>MTSTELHGHGDPLFMVAMKGTQFETVESKENLKENVSHDMSGHGDPLFQSVLEHDGPMNPLHTELKGQGDPLMEAFIEEWHVVPGDTHAAEKKVESDFHEEIKHHGDPLLMETIPHDTNTFGTKK</sequence>
<protein>
    <submittedName>
        <fullName evidence="1">Uncharacterized protein</fullName>
    </submittedName>
</protein>
<reference evidence="1" key="1">
    <citation type="submission" date="2021-01" db="EMBL/GenBank/DDBJ databases">
        <authorList>
            <person name="Corre E."/>
            <person name="Pelletier E."/>
            <person name="Niang G."/>
            <person name="Scheremetjew M."/>
            <person name="Finn R."/>
            <person name="Kale V."/>
            <person name="Holt S."/>
            <person name="Cochrane G."/>
            <person name="Meng A."/>
            <person name="Brown T."/>
            <person name="Cohen L."/>
        </authorList>
    </citation>
    <scope>NUCLEOTIDE SEQUENCE</scope>
    <source>
        <strain evidence="1">CCMP127</strain>
    </source>
</reference>